<evidence type="ECO:0000256" key="2">
    <source>
        <dbReference type="ARBA" id="ARBA00022723"/>
    </source>
</evidence>
<keyword evidence="8" id="KW-1185">Reference proteome</keyword>
<dbReference type="Proteomes" id="UP000746741">
    <property type="component" value="Unassembled WGS sequence"/>
</dbReference>
<dbReference type="EMBL" id="JAAEDK010000008">
    <property type="protein sequence ID" value="MBR0658609.1"/>
    <property type="molecule type" value="Genomic_DNA"/>
</dbReference>
<dbReference type="SUPFAM" id="SSF51316">
    <property type="entry name" value="Mss4-like"/>
    <property type="match status" value="1"/>
</dbReference>
<comment type="similarity">
    <text evidence="1">Belongs to the Gfa family.</text>
</comment>
<accession>A0A9X9WE49</accession>
<dbReference type="Gene3D" id="3.90.1590.10">
    <property type="entry name" value="glutathione-dependent formaldehyde- activating enzyme (gfa)"/>
    <property type="match status" value="1"/>
</dbReference>
<dbReference type="GO" id="GO:0016846">
    <property type="term" value="F:carbon-sulfur lyase activity"/>
    <property type="evidence" value="ECO:0007669"/>
    <property type="project" value="InterPro"/>
</dbReference>
<dbReference type="PANTHER" id="PTHR33337">
    <property type="entry name" value="GFA DOMAIN-CONTAINING PROTEIN"/>
    <property type="match status" value="1"/>
</dbReference>
<evidence type="ECO:0000313" key="7">
    <source>
        <dbReference type="EMBL" id="NKE16640.1"/>
    </source>
</evidence>
<organism evidence="6 9">
    <name type="scientific">Neoroseomonas oryzicola</name>
    <dbReference type="NCBI Taxonomy" id="535904"/>
    <lineage>
        <taxon>Bacteria</taxon>
        <taxon>Pseudomonadati</taxon>
        <taxon>Pseudomonadota</taxon>
        <taxon>Alphaproteobacteria</taxon>
        <taxon>Acetobacterales</taxon>
        <taxon>Acetobacteraceae</taxon>
        <taxon>Neoroseomonas</taxon>
    </lineage>
</organism>
<feature type="domain" description="CENP-V/GFA" evidence="5">
    <location>
        <begin position="11"/>
        <end position="130"/>
    </location>
</feature>
<evidence type="ECO:0000256" key="1">
    <source>
        <dbReference type="ARBA" id="ARBA00005495"/>
    </source>
</evidence>
<evidence type="ECO:0000259" key="5">
    <source>
        <dbReference type="PROSITE" id="PS51891"/>
    </source>
</evidence>
<dbReference type="Proteomes" id="UP001138708">
    <property type="component" value="Unassembled WGS sequence"/>
</dbReference>
<dbReference type="Pfam" id="PF04828">
    <property type="entry name" value="GFA"/>
    <property type="match status" value="1"/>
</dbReference>
<keyword evidence="3" id="KW-0862">Zinc</keyword>
<dbReference type="InterPro" id="IPR011057">
    <property type="entry name" value="Mss4-like_sf"/>
</dbReference>
<dbReference type="GO" id="GO:0046872">
    <property type="term" value="F:metal ion binding"/>
    <property type="evidence" value="ECO:0007669"/>
    <property type="project" value="UniProtKB-KW"/>
</dbReference>
<evidence type="ECO:0000256" key="3">
    <source>
        <dbReference type="ARBA" id="ARBA00022833"/>
    </source>
</evidence>
<evidence type="ECO:0000313" key="9">
    <source>
        <dbReference type="Proteomes" id="UP001138708"/>
    </source>
</evidence>
<evidence type="ECO:0000313" key="8">
    <source>
        <dbReference type="Proteomes" id="UP000746741"/>
    </source>
</evidence>
<sequence>MAHRHRGRTPMQGGCSCGHVRYRVEGTPLIVHACHCTWCQRETGTVHALNALFEADHVVHTAAQPELVQTPSASGRGQIIARCPHCKVAVWSNYGQAGPAVRFLRVGTLDEPARCPPDIHIYTSTKLPWLVLPDGAKAVPEFYEVAEIWPAASRERVRAMRRRLKEQAAVPDTADPGS</sequence>
<evidence type="ECO:0000256" key="4">
    <source>
        <dbReference type="ARBA" id="ARBA00023239"/>
    </source>
</evidence>
<evidence type="ECO:0000313" key="6">
    <source>
        <dbReference type="EMBL" id="MBR0658609.1"/>
    </source>
</evidence>
<reference evidence="6" key="1">
    <citation type="submission" date="2020-01" db="EMBL/GenBank/DDBJ databases">
        <authorList>
            <person name="Rat A."/>
        </authorList>
    </citation>
    <scope>NUCLEOTIDE SEQUENCE</scope>
    <source>
        <strain evidence="6">LMG 31161</strain>
    </source>
</reference>
<comment type="caution">
    <text evidence="6">The sequence shown here is derived from an EMBL/GenBank/DDBJ whole genome shotgun (WGS) entry which is preliminary data.</text>
</comment>
<dbReference type="EMBL" id="JAAVUP010000002">
    <property type="protein sequence ID" value="NKE16640.1"/>
    <property type="molecule type" value="Genomic_DNA"/>
</dbReference>
<dbReference type="InterPro" id="IPR006913">
    <property type="entry name" value="CENP-V/GFA"/>
</dbReference>
<dbReference type="PROSITE" id="PS51891">
    <property type="entry name" value="CENP_V_GFA"/>
    <property type="match status" value="1"/>
</dbReference>
<gene>
    <name evidence="7" type="ORF">GWK15_06775</name>
    <name evidence="6" type="ORF">GXW75_05065</name>
</gene>
<reference evidence="7 8" key="2">
    <citation type="submission" date="2020-02" db="EMBL/GenBank/DDBJ databases">
        <authorList>
            <person name="Sun Q."/>
            <person name="Inoue M."/>
        </authorList>
    </citation>
    <scope>NUCLEOTIDE SEQUENCE [LARGE SCALE GENOMIC DNA]</scope>
    <source>
        <strain evidence="7 8">KCTC 22478</strain>
    </source>
</reference>
<protein>
    <submittedName>
        <fullName evidence="6">GFA family protein</fullName>
    </submittedName>
</protein>
<keyword evidence="2" id="KW-0479">Metal-binding</keyword>
<reference evidence="6" key="3">
    <citation type="journal article" date="2021" name="Syst. Appl. Microbiol.">
        <title>Roseomonas hellenica sp. nov., isolated from roots of wild-growing Alkanna tinctoria.</title>
        <authorList>
            <person name="Rat A."/>
            <person name="Naranjo H.D."/>
            <person name="Lebbe L."/>
            <person name="Cnockaert M."/>
            <person name="Krigas N."/>
            <person name="Grigoriadou K."/>
            <person name="Maloupa E."/>
            <person name="Willems A."/>
        </authorList>
    </citation>
    <scope>NUCLEOTIDE SEQUENCE</scope>
    <source>
        <strain evidence="6">LMG 31161</strain>
    </source>
</reference>
<name>A0A9X9WE49_9PROT</name>
<keyword evidence="4" id="KW-0456">Lyase</keyword>
<dbReference type="AlphaFoldDB" id="A0A9X9WE49"/>
<dbReference type="PANTHER" id="PTHR33337:SF33">
    <property type="entry name" value="CENP-V_GFA DOMAIN-CONTAINING PROTEIN"/>
    <property type="match status" value="1"/>
</dbReference>
<proteinExistence type="inferred from homology"/>